<keyword evidence="9" id="KW-1185">Reference proteome</keyword>
<dbReference type="InterPro" id="IPR012675">
    <property type="entry name" value="Beta-grasp_dom_sf"/>
</dbReference>
<dbReference type="InterPro" id="IPR051452">
    <property type="entry name" value="Diverse_Oxidoreductases"/>
</dbReference>
<evidence type="ECO:0000313" key="8">
    <source>
        <dbReference type="EMBL" id="BEQ14923.1"/>
    </source>
</evidence>
<dbReference type="Pfam" id="PF00111">
    <property type="entry name" value="Fer2"/>
    <property type="match status" value="1"/>
</dbReference>
<keyword evidence="5" id="KW-0411">Iron-sulfur</keyword>
<dbReference type="InterPro" id="IPR036010">
    <property type="entry name" value="2Fe-2S_ferredoxin-like_sf"/>
</dbReference>
<name>A0AAU9EZ16_9BACT</name>
<dbReference type="InterPro" id="IPR001041">
    <property type="entry name" value="2Fe-2S_ferredoxin-type"/>
</dbReference>
<proteinExistence type="predicted"/>
<reference evidence="9" key="1">
    <citation type="journal article" date="2023" name="Arch. Microbiol.">
        <title>Desulfoferula mesophilus gen. nov. sp. nov., a mesophilic sulfate-reducing bacterium isolated from a brackish lake sediment.</title>
        <authorList>
            <person name="Watanabe T."/>
            <person name="Yabe T."/>
            <person name="Tsuji J.M."/>
            <person name="Fukui M."/>
        </authorList>
    </citation>
    <scope>NUCLEOTIDE SEQUENCE [LARGE SCALE GENOMIC DNA]</scope>
    <source>
        <strain evidence="9">12FAK</strain>
    </source>
</reference>
<dbReference type="SUPFAM" id="SSF54292">
    <property type="entry name" value="2Fe-2S ferredoxin-like"/>
    <property type="match status" value="1"/>
</dbReference>
<evidence type="ECO:0000256" key="1">
    <source>
        <dbReference type="ARBA" id="ARBA00022714"/>
    </source>
</evidence>
<dbReference type="CDD" id="cd00207">
    <property type="entry name" value="fer2"/>
    <property type="match status" value="1"/>
</dbReference>
<dbReference type="Proteomes" id="UP001366166">
    <property type="component" value="Chromosome"/>
</dbReference>
<evidence type="ECO:0000256" key="5">
    <source>
        <dbReference type="ARBA" id="ARBA00023014"/>
    </source>
</evidence>
<evidence type="ECO:0000256" key="2">
    <source>
        <dbReference type="ARBA" id="ARBA00022723"/>
    </source>
</evidence>
<evidence type="ECO:0000256" key="3">
    <source>
        <dbReference type="ARBA" id="ARBA00023002"/>
    </source>
</evidence>
<dbReference type="Gene3D" id="3.10.20.30">
    <property type="match status" value="1"/>
</dbReference>
<keyword evidence="2" id="KW-0479">Metal-binding</keyword>
<evidence type="ECO:0000256" key="4">
    <source>
        <dbReference type="ARBA" id="ARBA00023004"/>
    </source>
</evidence>
<gene>
    <name evidence="8" type="primary">coxS</name>
    <name evidence="8" type="ORF">FAK_19890</name>
</gene>
<protein>
    <submittedName>
        <fullName evidence="8">Carbon-monoxide dehydrogenase small subunit</fullName>
    </submittedName>
</protein>
<keyword evidence="4" id="KW-0408">Iron</keyword>
<dbReference type="GO" id="GO:0051537">
    <property type="term" value="F:2 iron, 2 sulfur cluster binding"/>
    <property type="evidence" value="ECO:0007669"/>
    <property type="project" value="UniProtKB-KW"/>
</dbReference>
<keyword evidence="3" id="KW-0560">Oxidoreductase</keyword>
<dbReference type="InterPro" id="IPR036884">
    <property type="entry name" value="2Fe-2S-bd_dom_sf"/>
</dbReference>
<feature type="domain" description="[2Fe-2S]-binding" evidence="7">
    <location>
        <begin position="74"/>
        <end position="147"/>
    </location>
</feature>
<evidence type="ECO:0000259" key="6">
    <source>
        <dbReference type="Pfam" id="PF00111"/>
    </source>
</evidence>
<dbReference type="EMBL" id="AP028679">
    <property type="protein sequence ID" value="BEQ14923.1"/>
    <property type="molecule type" value="Genomic_DNA"/>
</dbReference>
<feature type="domain" description="2Fe-2S ferredoxin-type" evidence="6">
    <location>
        <begin position="5"/>
        <end position="60"/>
    </location>
</feature>
<sequence>MALNFTLNGHKVSLEDVPGEATLLEVLRGRLGLLGAKEGCGVGECGACTVLLDGKAVDSCLTAAWQAAGRQVATVEGLAVGDELHPMQKGFVETGAVQCGFCTPGMILTALDLVEQSPEPSDEQIRRALSGNLCRCTGYHDVVRAVRRGAKYMRGEGEEA</sequence>
<dbReference type="PANTHER" id="PTHR44379:SF5">
    <property type="entry name" value="OXIDOREDUCTASE WITH IRON-SULFUR SUBUNIT"/>
    <property type="match status" value="1"/>
</dbReference>
<dbReference type="InterPro" id="IPR006058">
    <property type="entry name" value="2Fe2S_fd_BS"/>
</dbReference>
<dbReference type="GO" id="GO:0046872">
    <property type="term" value="F:metal ion binding"/>
    <property type="evidence" value="ECO:0007669"/>
    <property type="project" value="UniProtKB-KW"/>
</dbReference>
<dbReference type="AlphaFoldDB" id="A0AAU9EZ16"/>
<dbReference type="FunFam" id="1.10.150.120:FF:000003">
    <property type="entry name" value="Carbon monoxide dehydrogenase, small subunit"/>
    <property type="match status" value="1"/>
</dbReference>
<evidence type="ECO:0000259" key="7">
    <source>
        <dbReference type="Pfam" id="PF01799"/>
    </source>
</evidence>
<dbReference type="Pfam" id="PF01799">
    <property type="entry name" value="Fer2_2"/>
    <property type="match status" value="1"/>
</dbReference>
<dbReference type="KEGG" id="dmp:FAK_19890"/>
<organism evidence="8 9">
    <name type="scientific">Desulfoferula mesophila</name>
    <dbReference type="NCBI Taxonomy" id="3058419"/>
    <lineage>
        <taxon>Bacteria</taxon>
        <taxon>Pseudomonadati</taxon>
        <taxon>Thermodesulfobacteriota</taxon>
        <taxon>Desulfarculia</taxon>
        <taxon>Desulfarculales</taxon>
        <taxon>Desulfarculaceae</taxon>
        <taxon>Desulfoferula</taxon>
    </lineage>
</organism>
<dbReference type="GO" id="GO:0016491">
    <property type="term" value="F:oxidoreductase activity"/>
    <property type="evidence" value="ECO:0007669"/>
    <property type="project" value="UniProtKB-KW"/>
</dbReference>
<dbReference type="PANTHER" id="PTHR44379">
    <property type="entry name" value="OXIDOREDUCTASE WITH IRON-SULFUR SUBUNIT"/>
    <property type="match status" value="1"/>
</dbReference>
<accession>A0AAU9EZ16</accession>
<evidence type="ECO:0000313" key="9">
    <source>
        <dbReference type="Proteomes" id="UP001366166"/>
    </source>
</evidence>
<dbReference type="PROSITE" id="PS00197">
    <property type="entry name" value="2FE2S_FER_1"/>
    <property type="match status" value="1"/>
</dbReference>
<dbReference type="RefSeq" id="WP_338606594.1">
    <property type="nucleotide sequence ID" value="NZ_AP028679.1"/>
</dbReference>
<dbReference type="Gene3D" id="1.10.150.120">
    <property type="entry name" value="[2Fe-2S]-binding domain"/>
    <property type="match status" value="1"/>
</dbReference>
<dbReference type="InterPro" id="IPR002888">
    <property type="entry name" value="2Fe-2S-bd"/>
</dbReference>
<dbReference type="SUPFAM" id="SSF47741">
    <property type="entry name" value="CO dehydrogenase ISP C-domain like"/>
    <property type="match status" value="1"/>
</dbReference>
<keyword evidence="1" id="KW-0001">2Fe-2S</keyword>